<evidence type="ECO:0000313" key="2">
    <source>
        <dbReference type="Proteomes" id="UP001231649"/>
    </source>
</evidence>
<dbReference type="EMBL" id="CM056797">
    <property type="protein sequence ID" value="KAJ8712648.1"/>
    <property type="molecule type" value="Genomic_DNA"/>
</dbReference>
<gene>
    <name evidence="1" type="ORF">PYW08_007952</name>
</gene>
<sequence>MSVRLFVCLVFIAEIVASEYEYTNSIDDEQTPRILVTDSLNDSPNGAAQIINIKENKTTTTGINVTVIPITTEQDKNGTVTKKPNADKDRLEAQSSQVVNSFPPYSSYEVTENVIDIPDDRTPAGPIVPDYTHFPPALNLARPVNKTATNKTKKENTKTKKNHVSIFHFNAEFEDKMHEEEENKVAKLFKGIKDYIHSFQKKIVNGFHSLFHDHHDEDLGGTLGRAIGKEDGHVESDSVHDVDVDDYEDDVHRRR</sequence>
<evidence type="ECO:0000313" key="1">
    <source>
        <dbReference type="EMBL" id="KAJ8712648.1"/>
    </source>
</evidence>
<protein>
    <submittedName>
        <fullName evidence="1">Uncharacterized protein</fullName>
    </submittedName>
</protein>
<dbReference type="Proteomes" id="UP001231649">
    <property type="component" value="Chromosome 21"/>
</dbReference>
<keyword evidence="2" id="KW-1185">Reference proteome</keyword>
<accession>A0ACC2QCQ5</accession>
<reference evidence="1" key="1">
    <citation type="submission" date="2023-03" db="EMBL/GenBank/DDBJ databases">
        <title>Chromosome-level genomes of two armyworms, Mythimna separata and Mythimna loreyi, provide insights into the biosynthesis and reception of sex pheromones.</title>
        <authorList>
            <person name="Zhao H."/>
        </authorList>
    </citation>
    <scope>NUCLEOTIDE SEQUENCE</scope>
    <source>
        <strain evidence="1">BeijingLab</strain>
    </source>
</reference>
<comment type="caution">
    <text evidence="1">The sequence shown here is derived from an EMBL/GenBank/DDBJ whole genome shotgun (WGS) entry which is preliminary data.</text>
</comment>
<organism evidence="1 2">
    <name type="scientific">Mythimna loreyi</name>
    <dbReference type="NCBI Taxonomy" id="667449"/>
    <lineage>
        <taxon>Eukaryota</taxon>
        <taxon>Metazoa</taxon>
        <taxon>Ecdysozoa</taxon>
        <taxon>Arthropoda</taxon>
        <taxon>Hexapoda</taxon>
        <taxon>Insecta</taxon>
        <taxon>Pterygota</taxon>
        <taxon>Neoptera</taxon>
        <taxon>Endopterygota</taxon>
        <taxon>Lepidoptera</taxon>
        <taxon>Glossata</taxon>
        <taxon>Ditrysia</taxon>
        <taxon>Noctuoidea</taxon>
        <taxon>Noctuidae</taxon>
        <taxon>Noctuinae</taxon>
        <taxon>Hadenini</taxon>
        <taxon>Mythimna</taxon>
    </lineage>
</organism>
<name>A0ACC2QCQ5_9NEOP</name>
<proteinExistence type="predicted"/>